<dbReference type="PANTHER" id="PTHR23130">
    <property type="entry name" value="CYTOCHROME B561 AND DOMON DOMAIN-CONTAINING PROTEIN"/>
    <property type="match status" value="1"/>
</dbReference>
<evidence type="ECO:0000256" key="1">
    <source>
        <dbReference type="ARBA" id="ARBA00004370"/>
    </source>
</evidence>
<dbReference type="EMBL" id="VOIH02000002">
    <property type="protein sequence ID" value="KAF3454268.1"/>
    <property type="molecule type" value="Genomic_DNA"/>
</dbReference>
<dbReference type="InterPro" id="IPR017214">
    <property type="entry name" value="UCP037471"/>
</dbReference>
<keyword evidence="3 8" id="KW-0812">Transmembrane</keyword>
<proteinExistence type="predicted"/>
<dbReference type="PANTHER" id="PTHR23130:SF212">
    <property type="entry name" value="AUXIN-RESPONSIVE FAMILY PROTEIN"/>
    <property type="match status" value="1"/>
</dbReference>
<organism evidence="10 11">
    <name type="scientific">Rhamnella rubrinervis</name>
    <dbReference type="NCBI Taxonomy" id="2594499"/>
    <lineage>
        <taxon>Eukaryota</taxon>
        <taxon>Viridiplantae</taxon>
        <taxon>Streptophyta</taxon>
        <taxon>Embryophyta</taxon>
        <taxon>Tracheophyta</taxon>
        <taxon>Spermatophyta</taxon>
        <taxon>Magnoliopsida</taxon>
        <taxon>eudicotyledons</taxon>
        <taxon>Gunneridae</taxon>
        <taxon>Pentapetalae</taxon>
        <taxon>rosids</taxon>
        <taxon>fabids</taxon>
        <taxon>Rosales</taxon>
        <taxon>Rhamnaceae</taxon>
        <taxon>rhamnoid group</taxon>
        <taxon>Rhamneae</taxon>
        <taxon>Rhamnella</taxon>
    </lineage>
</organism>
<dbReference type="Pfam" id="PF04526">
    <property type="entry name" value="DUF568"/>
    <property type="match status" value="1"/>
</dbReference>
<keyword evidence="11" id="KW-1185">Reference proteome</keyword>
<feature type="binding site" description="axial binding residue" evidence="7">
    <location>
        <position position="181"/>
    </location>
    <ligand>
        <name>heme b</name>
        <dbReference type="ChEBI" id="CHEBI:60344"/>
        <label>1</label>
    </ligand>
    <ligandPart>
        <name>Fe</name>
        <dbReference type="ChEBI" id="CHEBI:18248"/>
    </ligandPart>
</feature>
<dbReference type="GO" id="GO:0016020">
    <property type="term" value="C:membrane"/>
    <property type="evidence" value="ECO:0007669"/>
    <property type="project" value="UniProtKB-SubCell"/>
</dbReference>
<dbReference type="Proteomes" id="UP000796880">
    <property type="component" value="Unassembled WGS sequence"/>
</dbReference>
<keyword evidence="5 8" id="KW-1133">Transmembrane helix</keyword>
<accession>A0A8K0MQI8</accession>
<feature type="transmembrane region" description="Helical" evidence="8">
    <location>
        <begin position="217"/>
        <end position="238"/>
    </location>
</feature>
<keyword evidence="2" id="KW-0813">Transport</keyword>
<comment type="subcellular location">
    <subcellularLocation>
        <location evidence="1">Membrane</location>
    </subcellularLocation>
</comment>
<feature type="binding site" description="axial binding residue" evidence="7">
    <location>
        <position position="144"/>
    </location>
    <ligand>
        <name>heme b</name>
        <dbReference type="ChEBI" id="CHEBI:60344"/>
        <label>1</label>
    </ligand>
    <ligandPart>
        <name>Fe</name>
        <dbReference type="ChEBI" id="CHEBI:18248"/>
    </ligandPart>
</feature>
<evidence type="ECO:0000256" key="3">
    <source>
        <dbReference type="ARBA" id="ARBA00022692"/>
    </source>
</evidence>
<feature type="domain" description="Cytochrome b561" evidence="9">
    <location>
        <begin position="101"/>
        <end position="200"/>
    </location>
</feature>
<keyword evidence="7" id="KW-0408">Iron</keyword>
<evidence type="ECO:0000256" key="2">
    <source>
        <dbReference type="ARBA" id="ARBA00022448"/>
    </source>
</evidence>
<gene>
    <name evidence="10" type="ORF">FNV43_RR04715</name>
</gene>
<evidence type="ECO:0000313" key="10">
    <source>
        <dbReference type="EMBL" id="KAF3454268.1"/>
    </source>
</evidence>
<evidence type="ECO:0000313" key="11">
    <source>
        <dbReference type="Proteomes" id="UP000796880"/>
    </source>
</evidence>
<dbReference type="Gene3D" id="1.20.120.1770">
    <property type="match status" value="1"/>
</dbReference>
<protein>
    <recommendedName>
        <fullName evidence="9">Cytochrome b561 domain-containing protein</fullName>
    </recommendedName>
</protein>
<keyword evidence="4" id="KW-0249">Electron transport</keyword>
<comment type="caution">
    <text evidence="10">The sequence shown here is derived from an EMBL/GenBank/DDBJ whole genome shotgun (WGS) entry which is preliminary data.</text>
</comment>
<keyword evidence="7" id="KW-0479">Metal-binding</keyword>
<evidence type="ECO:0000256" key="6">
    <source>
        <dbReference type="ARBA" id="ARBA00023136"/>
    </source>
</evidence>
<evidence type="ECO:0000256" key="7">
    <source>
        <dbReference type="PIRSR" id="PIRSR037471-1"/>
    </source>
</evidence>
<evidence type="ECO:0000256" key="8">
    <source>
        <dbReference type="SAM" id="Phobius"/>
    </source>
</evidence>
<dbReference type="GO" id="GO:0046872">
    <property type="term" value="F:metal ion binding"/>
    <property type="evidence" value="ECO:0007669"/>
    <property type="project" value="UniProtKB-KW"/>
</dbReference>
<evidence type="ECO:0000256" key="4">
    <source>
        <dbReference type="ARBA" id="ARBA00022982"/>
    </source>
</evidence>
<evidence type="ECO:0000259" key="9">
    <source>
        <dbReference type="SMART" id="SM00665"/>
    </source>
</evidence>
<dbReference type="InterPro" id="IPR045265">
    <property type="entry name" value="AIR12_DOMON"/>
</dbReference>
<name>A0A8K0MQI8_9ROSA</name>
<dbReference type="CDD" id="cd08760">
    <property type="entry name" value="Cyt_b561_FRRS1_like"/>
    <property type="match status" value="1"/>
</dbReference>
<feature type="transmembrane region" description="Helical" evidence="8">
    <location>
        <begin position="175"/>
        <end position="197"/>
    </location>
</feature>
<dbReference type="OrthoDB" id="2419613at2759"/>
<dbReference type="AlphaFoldDB" id="A0A8K0MQI8"/>
<evidence type="ECO:0000256" key="5">
    <source>
        <dbReference type="ARBA" id="ARBA00022989"/>
    </source>
</evidence>
<dbReference type="PIRSF" id="PIRSF037471">
    <property type="entry name" value="UCP037471"/>
    <property type="match status" value="1"/>
</dbReference>
<dbReference type="InterPro" id="IPR006593">
    <property type="entry name" value="Cyt_b561/ferric_Rdtase_TM"/>
</dbReference>
<dbReference type="SMART" id="SM00665">
    <property type="entry name" value="B561"/>
    <property type="match status" value="1"/>
</dbReference>
<keyword evidence="6 8" id="KW-0472">Membrane</keyword>
<reference evidence="10" key="1">
    <citation type="submission" date="2020-03" db="EMBL/GenBank/DDBJ databases">
        <title>A high-quality chromosome-level genome assembly of a woody plant with both climbing and erect habits, Rhamnella rubrinervis.</title>
        <authorList>
            <person name="Lu Z."/>
            <person name="Yang Y."/>
            <person name="Zhu X."/>
            <person name="Sun Y."/>
        </authorList>
    </citation>
    <scope>NUCLEOTIDE SEQUENCE</scope>
    <source>
        <strain evidence="10">BYM</strain>
        <tissue evidence="10">Leaf</tissue>
    </source>
</reference>
<sequence>MALPLPVPCTNHKFPEGKSFVACKDLTLLNSFLHWNYYPSSATVEIAFRQIGETNSNSNPSYGTELQKGNLSFPVHDISVASDGNEIVIFATIKLPNNSTVVNHLWQQGPVLPGNCLAYVIGVAGWGTGIWLGRKSSGVEYKGHECIGCTLFALATIQVVVGRFFRPNKEHKKRIYWELFHYAVGYGTVILGIINIYKGLDILEPGKSVWRTAYTVIIIALWCIAAVLEAITWILVWIRKKAPVEVEAGCVAEDGISSPTGRVTIA</sequence>